<dbReference type="InterPro" id="IPR012337">
    <property type="entry name" value="RNaseH-like_sf"/>
</dbReference>
<evidence type="ECO:0000256" key="1">
    <source>
        <dbReference type="ARBA" id="ARBA00004123"/>
    </source>
</evidence>
<comment type="caution">
    <text evidence="7">The sequence shown here is derived from an EMBL/GenBank/DDBJ whole genome shotgun (WGS) entry which is preliminary data.</text>
</comment>
<keyword evidence="3" id="KW-0863">Zinc-finger</keyword>
<evidence type="ECO:0000313" key="8">
    <source>
        <dbReference type="Proteomes" id="UP001558613"/>
    </source>
</evidence>
<keyword evidence="2" id="KW-0479">Metal-binding</keyword>
<evidence type="ECO:0000256" key="4">
    <source>
        <dbReference type="ARBA" id="ARBA00022833"/>
    </source>
</evidence>
<keyword evidence="4" id="KW-0862">Zinc</keyword>
<keyword evidence="8" id="KW-1185">Reference proteome</keyword>
<proteinExistence type="predicted"/>
<evidence type="ECO:0000256" key="6">
    <source>
        <dbReference type="SAM" id="MobiDB-lite"/>
    </source>
</evidence>
<sequence>MTTSWRGGQRRRKGEARVLLGRDRHRFQSPFLQQAGFIQIIPKSSRTHKMLGRDDSKRPPAPVYSGGPRVPGICESLDPKYKLPGRKKLTETLLPNMYDECKGKVKSSLQDINSVVLTTDMWTSVSTEAYLTVTCHVIENWQMREFVLETHVFHGQHTADNISLELRRITEEWGITEKVIVVVTDNGANMVAAVHKAGWRHHPCFAHTLNLVVKDSLRNAPELVKVLEKCSAIVSFFHHSSKATEKLRDIQKQLKIAEHKLIQSVETAGTLSFTC</sequence>
<organism evidence="7 8">
    <name type="scientific">Cirrhinus molitorella</name>
    <name type="common">mud carp</name>
    <dbReference type="NCBI Taxonomy" id="172907"/>
    <lineage>
        <taxon>Eukaryota</taxon>
        <taxon>Metazoa</taxon>
        <taxon>Chordata</taxon>
        <taxon>Craniata</taxon>
        <taxon>Vertebrata</taxon>
        <taxon>Euteleostomi</taxon>
        <taxon>Actinopterygii</taxon>
        <taxon>Neopterygii</taxon>
        <taxon>Teleostei</taxon>
        <taxon>Ostariophysi</taxon>
        <taxon>Cypriniformes</taxon>
        <taxon>Cyprinidae</taxon>
        <taxon>Labeoninae</taxon>
        <taxon>Labeonini</taxon>
        <taxon>Cirrhinus</taxon>
    </lineage>
</organism>
<dbReference type="Proteomes" id="UP001558613">
    <property type="component" value="Unassembled WGS sequence"/>
</dbReference>
<gene>
    <name evidence="7" type="ORF">QQF64_019552</name>
</gene>
<protein>
    <recommendedName>
        <fullName evidence="9">Transposase</fullName>
    </recommendedName>
</protein>
<evidence type="ECO:0000256" key="2">
    <source>
        <dbReference type="ARBA" id="ARBA00022723"/>
    </source>
</evidence>
<dbReference type="PANTHER" id="PTHR46481">
    <property type="entry name" value="ZINC FINGER BED DOMAIN-CONTAINING PROTEIN 4"/>
    <property type="match status" value="1"/>
</dbReference>
<accession>A0ABR3LI92</accession>
<evidence type="ECO:0000256" key="5">
    <source>
        <dbReference type="ARBA" id="ARBA00023242"/>
    </source>
</evidence>
<keyword evidence="5" id="KW-0539">Nucleus</keyword>
<dbReference type="InterPro" id="IPR052035">
    <property type="entry name" value="ZnF_BED_domain_contain"/>
</dbReference>
<dbReference type="EMBL" id="JAYMGO010000022">
    <property type="protein sequence ID" value="KAL1251756.1"/>
    <property type="molecule type" value="Genomic_DNA"/>
</dbReference>
<dbReference type="SUPFAM" id="SSF53098">
    <property type="entry name" value="Ribonuclease H-like"/>
    <property type="match status" value="1"/>
</dbReference>
<comment type="subcellular location">
    <subcellularLocation>
        <location evidence="1">Nucleus</location>
    </subcellularLocation>
</comment>
<evidence type="ECO:0008006" key="9">
    <source>
        <dbReference type="Google" id="ProtNLM"/>
    </source>
</evidence>
<evidence type="ECO:0000256" key="3">
    <source>
        <dbReference type="ARBA" id="ARBA00022771"/>
    </source>
</evidence>
<feature type="region of interest" description="Disordered" evidence="6">
    <location>
        <begin position="47"/>
        <end position="69"/>
    </location>
</feature>
<evidence type="ECO:0000313" key="7">
    <source>
        <dbReference type="EMBL" id="KAL1251756.1"/>
    </source>
</evidence>
<dbReference type="PANTHER" id="PTHR46481:SF10">
    <property type="entry name" value="ZINC FINGER BED DOMAIN-CONTAINING PROTEIN 39"/>
    <property type="match status" value="1"/>
</dbReference>
<reference evidence="7 8" key="1">
    <citation type="submission" date="2023-09" db="EMBL/GenBank/DDBJ databases">
        <authorList>
            <person name="Wang M."/>
        </authorList>
    </citation>
    <scope>NUCLEOTIDE SEQUENCE [LARGE SCALE GENOMIC DNA]</scope>
    <source>
        <strain evidence="7">GT-2023</strain>
        <tissue evidence="7">Liver</tissue>
    </source>
</reference>
<name>A0ABR3LI92_9TELE</name>